<reference evidence="5" key="1">
    <citation type="submission" date="2016-10" db="EMBL/GenBank/DDBJ databases">
        <authorList>
            <person name="Varghese N."/>
            <person name="Submissions S."/>
        </authorList>
    </citation>
    <scope>NUCLEOTIDE SEQUENCE [LARGE SCALE GENOMIC DNA]</scope>
    <source>
        <strain evidence="5">M83</strain>
    </source>
</reference>
<keyword evidence="1" id="KW-0547">Nucleotide-binding</keyword>
<dbReference type="SMART" id="SM00382">
    <property type="entry name" value="AAA"/>
    <property type="match status" value="1"/>
</dbReference>
<dbReference type="Gene3D" id="3.40.50.300">
    <property type="entry name" value="P-loop containing nucleotide triphosphate hydrolases"/>
    <property type="match status" value="1"/>
</dbReference>
<dbReference type="CDD" id="cd03230">
    <property type="entry name" value="ABC_DR_subfamily_A"/>
    <property type="match status" value="1"/>
</dbReference>
<evidence type="ECO:0000256" key="2">
    <source>
        <dbReference type="ARBA" id="ARBA00022840"/>
    </source>
</evidence>
<evidence type="ECO:0000313" key="5">
    <source>
        <dbReference type="Proteomes" id="UP000187651"/>
    </source>
</evidence>
<dbReference type="InterPro" id="IPR003593">
    <property type="entry name" value="AAA+_ATPase"/>
</dbReference>
<feature type="domain" description="ABC transporter" evidence="3">
    <location>
        <begin position="2"/>
        <end position="227"/>
    </location>
</feature>
<evidence type="ECO:0000313" key="4">
    <source>
        <dbReference type="EMBL" id="SDM88448.1"/>
    </source>
</evidence>
<keyword evidence="2 4" id="KW-0067">ATP-binding</keyword>
<dbReference type="Proteomes" id="UP000187651">
    <property type="component" value="Unassembled WGS sequence"/>
</dbReference>
<dbReference type="PANTHER" id="PTHR43158:SF10">
    <property type="entry name" value="ABC TRANSPORTER ATP-BINDING PROTEIN YTRB"/>
    <property type="match status" value="1"/>
</dbReference>
<dbReference type="AlphaFoldDB" id="A0A1G9WVC7"/>
<dbReference type="InterPro" id="IPR027417">
    <property type="entry name" value="P-loop_NTPase"/>
</dbReference>
<dbReference type="PROSITE" id="PS50893">
    <property type="entry name" value="ABC_TRANSPORTER_2"/>
    <property type="match status" value="1"/>
</dbReference>
<proteinExistence type="predicted"/>
<dbReference type="Pfam" id="PF00005">
    <property type="entry name" value="ABC_tran"/>
    <property type="match status" value="1"/>
</dbReference>
<dbReference type="GO" id="GO:0005524">
    <property type="term" value="F:ATP binding"/>
    <property type="evidence" value="ECO:0007669"/>
    <property type="project" value="UniProtKB-KW"/>
</dbReference>
<dbReference type="EMBL" id="FNHZ01000003">
    <property type="protein sequence ID" value="SDM88448.1"/>
    <property type="molecule type" value="Genomic_DNA"/>
</dbReference>
<organism evidence="4 5">
    <name type="scientific">Lachnospira pectinoschiza</name>
    <dbReference type="NCBI Taxonomy" id="28052"/>
    <lineage>
        <taxon>Bacteria</taxon>
        <taxon>Bacillati</taxon>
        <taxon>Bacillota</taxon>
        <taxon>Clostridia</taxon>
        <taxon>Lachnospirales</taxon>
        <taxon>Lachnospiraceae</taxon>
        <taxon>Lachnospira</taxon>
    </lineage>
</organism>
<protein>
    <submittedName>
        <fullName evidence="4">ABC-2 type transport system ATP-binding protein</fullName>
    </submittedName>
</protein>
<dbReference type="GO" id="GO:0016887">
    <property type="term" value="F:ATP hydrolysis activity"/>
    <property type="evidence" value="ECO:0007669"/>
    <property type="project" value="InterPro"/>
</dbReference>
<dbReference type="SUPFAM" id="SSF52540">
    <property type="entry name" value="P-loop containing nucleoside triphosphate hydrolases"/>
    <property type="match status" value="1"/>
</dbReference>
<evidence type="ECO:0000256" key="1">
    <source>
        <dbReference type="ARBA" id="ARBA00022741"/>
    </source>
</evidence>
<dbReference type="OrthoDB" id="9804819at2"/>
<name>A0A1G9WVC7_9FIRM</name>
<evidence type="ECO:0000259" key="3">
    <source>
        <dbReference type="PROSITE" id="PS50893"/>
    </source>
</evidence>
<sequence length="297" mass="33667">MIELKLVSKKFDRFQALDNISSCINDSSIYGMVGSNGAGKSTLLRILAGIYEADEGDVLYDGQAIYNNPEVKRNVVLVGDELFFFPGADLKRMAKFYASVYDNFDKDLFNELIIDFKLDINKNIGHYSKGMRRQAAIVLALSTGANYLLFDETFDGLDPVVRKFVKKKMCEIVADKNATVIITSHSLRELEDICDHLVLLHKGSLVVDSDIIELKTHKFKVQIAFKEEFDREKFSDFDIVSYSQRGSVANIIINGEKEIVVSSLRDLNPVLLDVLPLTLEEIFIYEMEKLGYDFLEV</sequence>
<dbReference type="PANTHER" id="PTHR43158">
    <property type="entry name" value="SKFA PEPTIDE EXPORT ATP-BINDING PROTEIN SKFE"/>
    <property type="match status" value="1"/>
</dbReference>
<dbReference type="RefSeq" id="WP_074521504.1">
    <property type="nucleotide sequence ID" value="NZ_FNHZ01000003.1"/>
</dbReference>
<keyword evidence="5" id="KW-1185">Reference proteome</keyword>
<accession>A0A1G9WVC7</accession>
<dbReference type="InterPro" id="IPR003439">
    <property type="entry name" value="ABC_transporter-like_ATP-bd"/>
</dbReference>
<gene>
    <name evidence="4" type="ORF">SAMN05216544_1359</name>
</gene>